<sequence>MERWDKINAVQKMQDYVETHLHEPITLKNLADAAGYSPWHATKMFKELIGKTPFEYVRALRLSKAAMVLRDGGERVVDVAFDFVFDTHEGFTRAFSKEFGISPKRYSKEKKPVKLFMPTRIRDYYLMIQKGDLKMEKERKASTVFVQVVERPERKLILLRGIKATHYFEYCEEVGCDVWDILSSISEALYEPAGFWMPKHLIAEGTSQYVQGVEVPLNYQGEVPEGFDVITLPPCKMMIFQGEPYEDEKFGEAIEDLWKVMNEYDPKLYGFTYADEDGPRFQLEPQGFRGYIEGRPVRSLLK</sequence>
<evidence type="ECO:0000313" key="5">
    <source>
        <dbReference type="EMBL" id="SDJ34105.1"/>
    </source>
</evidence>
<organism evidence="5 6">
    <name type="scientific">Proteiniclasticum ruminis</name>
    <dbReference type="NCBI Taxonomy" id="398199"/>
    <lineage>
        <taxon>Bacteria</taxon>
        <taxon>Bacillati</taxon>
        <taxon>Bacillota</taxon>
        <taxon>Clostridia</taxon>
        <taxon>Eubacteriales</taxon>
        <taxon>Clostridiaceae</taxon>
        <taxon>Proteiniclasticum</taxon>
    </lineage>
</organism>
<reference evidence="5 6" key="1">
    <citation type="submission" date="2016-10" db="EMBL/GenBank/DDBJ databases">
        <authorList>
            <person name="de Groot N.N."/>
        </authorList>
    </citation>
    <scope>NUCLEOTIDE SEQUENCE [LARGE SCALE GENOMIC DNA]</scope>
    <source>
        <strain evidence="5 6">CGMCC 1.5058</strain>
    </source>
</reference>
<feature type="domain" description="HTH araC/xylS-type" evidence="4">
    <location>
        <begin position="11"/>
        <end position="109"/>
    </location>
</feature>
<accession>A0A1G8SZ65</accession>
<evidence type="ECO:0000256" key="1">
    <source>
        <dbReference type="ARBA" id="ARBA00023015"/>
    </source>
</evidence>
<name>A0A1G8SZ65_9CLOT</name>
<dbReference type="InterPro" id="IPR009057">
    <property type="entry name" value="Homeodomain-like_sf"/>
</dbReference>
<dbReference type="InterPro" id="IPR018060">
    <property type="entry name" value="HTH_AraC"/>
</dbReference>
<dbReference type="Proteomes" id="UP000183255">
    <property type="component" value="Unassembled WGS sequence"/>
</dbReference>
<keyword evidence="3" id="KW-0804">Transcription</keyword>
<dbReference type="RefSeq" id="WP_031577495.1">
    <property type="nucleotide sequence ID" value="NZ_FNDZ01000014.1"/>
</dbReference>
<dbReference type="SUPFAM" id="SSF46689">
    <property type="entry name" value="Homeodomain-like"/>
    <property type="match status" value="2"/>
</dbReference>
<gene>
    <name evidence="5" type="ORF">SAMN05421804_11431</name>
</gene>
<dbReference type="SMART" id="SM00342">
    <property type="entry name" value="HTH_ARAC"/>
    <property type="match status" value="1"/>
</dbReference>
<evidence type="ECO:0000256" key="3">
    <source>
        <dbReference type="ARBA" id="ARBA00023163"/>
    </source>
</evidence>
<protein>
    <submittedName>
        <fullName evidence="5">AraC-type DNA-binding protein</fullName>
    </submittedName>
</protein>
<dbReference type="GO" id="GO:0043565">
    <property type="term" value="F:sequence-specific DNA binding"/>
    <property type="evidence" value="ECO:0007669"/>
    <property type="project" value="InterPro"/>
</dbReference>
<dbReference type="PANTHER" id="PTHR47504">
    <property type="entry name" value="RIGHT ORIGIN-BINDING PROTEIN"/>
    <property type="match status" value="1"/>
</dbReference>
<proteinExistence type="predicted"/>
<evidence type="ECO:0000313" key="6">
    <source>
        <dbReference type="Proteomes" id="UP000183255"/>
    </source>
</evidence>
<dbReference type="PANTHER" id="PTHR47504:SF5">
    <property type="entry name" value="RIGHT ORIGIN-BINDING PROTEIN"/>
    <property type="match status" value="1"/>
</dbReference>
<dbReference type="GO" id="GO:0003700">
    <property type="term" value="F:DNA-binding transcription factor activity"/>
    <property type="evidence" value="ECO:0007669"/>
    <property type="project" value="InterPro"/>
</dbReference>
<dbReference type="PROSITE" id="PS01124">
    <property type="entry name" value="HTH_ARAC_FAMILY_2"/>
    <property type="match status" value="1"/>
</dbReference>
<keyword evidence="1" id="KW-0805">Transcription regulation</keyword>
<dbReference type="AlphaFoldDB" id="A0A1G8SZ65"/>
<dbReference type="InterPro" id="IPR050959">
    <property type="entry name" value="MarA-like"/>
</dbReference>
<evidence type="ECO:0000259" key="4">
    <source>
        <dbReference type="PROSITE" id="PS01124"/>
    </source>
</evidence>
<keyword evidence="2 5" id="KW-0238">DNA-binding</keyword>
<dbReference type="EMBL" id="FNDZ01000014">
    <property type="protein sequence ID" value="SDJ34105.1"/>
    <property type="molecule type" value="Genomic_DNA"/>
</dbReference>
<evidence type="ECO:0000256" key="2">
    <source>
        <dbReference type="ARBA" id="ARBA00023125"/>
    </source>
</evidence>
<dbReference type="Gene3D" id="1.10.10.60">
    <property type="entry name" value="Homeodomain-like"/>
    <property type="match status" value="2"/>
</dbReference>
<dbReference type="Pfam" id="PF12833">
    <property type="entry name" value="HTH_18"/>
    <property type="match status" value="1"/>
</dbReference>